<dbReference type="RefSeq" id="WP_091716023.1">
    <property type="nucleotide sequence ID" value="NZ_FNHS01000006.1"/>
</dbReference>
<dbReference type="PROSITE" id="PS51683">
    <property type="entry name" value="SAM_OMT_II"/>
    <property type="match status" value="1"/>
</dbReference>
<dbReference type="SUPFAM" id="SSF53335">
    <property type="entry name" value="S-adenosyl-L-methionine-dependent methyltransferases"/>
    <property type="match status" value="1"/>
</dbReference>
<evidence type="ECO:0000256" key="4">
    <source>
        <dbReference type="PIRSR" id="PIRSR005739-1"/>
    </source>
</evidence>
<name>A0A1G9ZDD1_9HYPH</name>
<sequence>MGPPAPPAWSERWLAWRNRLVANPRFQRWAAGFPLTRGIARRNTRALFDLCAGFVYAQVLTACIRLDLFAILADGPMPTDVLARRLDLPPDNARRLLRAAESLRLVRALKGDRYGLADLGAALIGNPGIAGMVEHHALLYADLVDPVRLLRGQAQPTRLSGYWPYASGTTAEPEAYARYSALMGASQAMIAEDVLDACDLSGVRHLMDVGGGEGMFLEAVAARHAQLDLTLFDLPAVAERATARLSRLGFGDRVTCRGGDFHAGLPSGADAISLVRIVHDHDDRPAQALLAAAYAVLPPNGLLILAEPMAGTPGAEPVGDAYFGLYLLAMGSGRPRRSAELRTMLQAAGFSSVQEQPTRRPLLVRVLIAQKTGVTQ</sequence>
<dbReference type="STRING" id="582672.SAMN05216360_106227"/>
<dbReference type="GO" id="GO:0032259">
    <property type="term" value="P:methylation"/>
    <property type="evidence" value="ECO:0007669"/>
    <property type="project" value="UniProtKB-KW"/>
</dbReference>
<dbReference type="Pfam" id="PF00891">
    <property type="entry name" value="Methyltransf_2"/>
    <property type="match status" value="1"/>
</dbReference>
<dbReference type="Pfam" id="PF08100">
    <property type="entry name" value="Dimerisation"/>
    <property type="match status" value="1"/>
</dbReference>
<dbReference type="Gene3D" id="1.10.10.10">
    <property type="entry name" value="Winged helix-like DNA-binding domain superfamily/Winged helix DNA-binding domain"/>
    <property type="match status" value="1"/>
</dbReference>
<dbReference type="InterPro" id="IPR016461">
    <property type="entry name" value="COMT-like"/>
</dbReference>
<evidence type="ECO:0000259" key="5">
    <source>
        <dbReference type="Pfam" id="PF00891"/>
    </source>
</evidence>
<dbReference type="PIRSF" id="PIRSF005739">
    <property type="entry name" value="O-mtase"/>
    <property type="match status" value="1"/>
</dbReference>
<feature type="active site" description="Proton acceptor" evidence="4">
    <location>
        <position position="279"/>
    </location>
</feature>
<reference evidence="8" key="1">
    <citation type="submission" date="2016-10" db="EMBL/GenBank/DDBJ databases">
        <authorList>
            <person name="Varghese N."/>
            <person name="Submissions S."/>
        </authorList>
    </citation>
    <scope>NUCLEOTIDE SEQUENCE [LARGE SCALE GENOMIC DNA]</scope>
    <source>
        <strain evidence="8">BL47</strain>
    </source>
</reference>
<gene>
    <name evidence="7" type="ORF">SAMN05216360_106227</name>
</gene>
<evidence type="ECO:0000313" key="8">
    <source>
        <dbReference type="Proteomes" id="UP000198704"/>
    </source>
</evidence>
<dbReference type="Gene3D" id="3.40.50.150">
    <property type="entry name" value="Vaccinia Virus protein VP39"/>
    <property type="match status" value="1"/>
</dbReference>
<dbReference type="InterPro" id="IPR029063">
    <property type="entry name" value="SAM-dependent_MTases_sf"/>
</dbReference>
<dbReference type="InterPro" id="IPR036390">
    <property type="entry name" value="WH_DNA-bd_sf"/>
</dbReference>
<feature type="domain" description="O-methyltransferase dimerisation" evidence="6">
    <location>
        <begin position="49"/>
        <end position="124"/>
    </location>
</feature>
<keyword evidence="8" id="KW-1185">Reference proteome</keyword>
<dbReference type="InterPro" id="IPR036388">
    <property type="entry name" value="WH-like_DNA-bd_sf"/>
</dbReference>
<dbReference type="InterPro" id="IPR001077">
    <property type="entry name" value="COMT_C"/>
</dbReference>
<feature type="domain" description="O-methyltransferase C-terminal" evidence="5">
    <location>
        <begin position="140"/>
        <end position="351"/>
    </location>
</feature>
<protein>
    <submittedName>
        <fullName evidence="7">Demethylspheroidene O-methyltransferase</fullName>
    </submittedName>
</protein>
<dbReference type="SUPFAM" id="SSF46785">
    <property type="entry name" value="Winged helix' DNA-binding domain"/>
    <property type="match status" value="1"/>
</dbReference>
<dbReference type="GO" id="GO:0046983">
    <property type="term" value="F:protein dimerization activity"/>
    <property type="evidence" value="ECO:0007669"/>
    <property type="project" value="InterPro"/>
</dbReference>
<keyword evidence="3" id="KW-0949">S-adenosyl-L-methionine</keyword>
<proteinExistence type="predicted"/>
<dbReference type="PANTHER" id="PTHR43712">
    <property type="entry name" value="PUTATIVE (AFU_ORTHOLOGUE AFUA_4G14580)-RELATED"/>
    <property type="match status" value="1"/>
</dbReference>
<keyword evidence="2 7" id="KW-0808">Transferase</keyword>
<evidence type="ECO:0000313" key="7">
    <source>
        <dbReference type="EMBL" id="SDN19382.1"/>
    </source>
</evidence>
<dbReference type="InterPro" id="IPR012967">
    <property type="entry name" value="COMT_dimerisation"/>
</dbReference>
<accession>A0A1G9ZDD1</accession>
<dbReference type="Gene3D" id="1.10.287.1350">
    <property type="match status" value="1"/>
</dbReference>
<evidence type="ECO:0000256" key="2">
    <source>
        <dbReference type="ARBA" id="ARBA00022679"/>
    </source>
</evidence>
<dbReference type="AlphaFoldDB" id="A0A1G9ZDD1"/>
<evidence type="ECO:0000256" key="1">
    <source>
        <dbReference type="ARBA" id="ARBA00022603"/>
    </source>
</evidence>
<dbReference type="Proteomes" id="UP000198704">
    <property type="component" value="Unassembled WGS sequence"/>
</dbReference>
<evidence type="ECO:0000259" key="6">
    <source>
        <dbReference type="Pfam" id="PF08100"/>
    </source>
</evidence>
<keyword evidence="1 7" id="KW-0489">Methyltransferase</keyword>
<dbReference type="OrthoDB" id="7418600at2"/>
<dbReference type="GO" id="GO:0008171">
    <property type="term" value="F:O-methyltransferase activity"/>
    <property type="evidence" value="ECO:0007669"/>
    <property type="project" value="InterPro"/>
</dbReference>
<evidence type="ECO:0000256" key="3">
    <source>
        <dbReference type="ARBA" id="ARBA00022691"/>
    </source>
</evidence>
<organism evidence="7 8">
    <name type="scientific">Methylobacterium phyllostachyos</name>
    <dbReference type="NCBI Taxonomy" id="582672"/>
    <lineage>
        <taxon>Bacteria</taxon>
        <taxon>Pseudomonadati</taxon>
        <taxon>Pseudomonadota</taxon>
        <taxon>Alphaproteobacteria</taxon>
        <taxon>Hyphomicrobiales</taxon>
        <taxon>Methylobacteriaceae</taxon>
        <taxon>Methylobacterium</taxon>
    </lineage>
</organism>
<dbReference type="PANTHER" id="PTHR43712:SF2">
    <property type="entry name" value="O-METHYLTRANSFERASE CICE"/>
    <property type="match status" value="1"/>
</dbReference>
<dbReference type="EMBL" id="FNHS01000006">
    <property type="protein sequence ID" value="SDN19382.1"/>
    <property type="molecule type" value="Genomic_DNA"/>
</dbReference>